<feature type="domain" description="CobQ/CobB/MinD/ParA nucleotide binding" evidence="1">
    <location>
        <begin position="17"/>
        <end position="183"/>
    </location>
</feature>
<comment type="caution">
    <text evidence="2">The sequence shown here is derived from an EMBL/GenBank/DDBJ whole genome shotgun (WGS) entry which is preliminary data.</text>
</comment>
<dbReference type="PANTHER" id="PTHR13696">
    <property type="entry name" value="P-LOOP CONTAINING NUCLEOSIDE TRIPHOSPHATE HYDROLASE"/>
    <property type="match status" value="1"/>
</dbReference>
<dbReference type="Gene3D" id="3.40.50.300">
    <property type="entry name" value="P-loop containing nucleotide triphosphate hydrolases"/>
    <property type="match status" value="1"/>
</dbReference>
<keyword evidence="3" id="KW-1185">Reference proteome</keyword>
<dbReference type="PIRSF" id="PIRSF009320">
    <property type="entry name" value="Nuc_binding_HP_1000"/>
    <property type="match status" value="1"/>
</dbReference>
<dbReference type="InterPro" id="IPR027417">
    <property type="entry name" value="P-loop_NTPase"/>
</dbReference>
<dbReference type="PANTHER" id="PTHR13696:SF52">
    <property type="entry name" value="PARA FAMILY PROTEIN CT_582"/>
    <property type="match status" value="1"/>
</dbReference>
<proteinExistence type="predicted"/>
<accession>A0ABS3FX92</accession>
<protein>
    <submittedName>
        <fullName evidence="2">ParA family protein</fullName>
    </submittedName>
</protein>
<name>A0ABS3FX92_9CYAN</name>
<dbReference type="RefSeq" id="WP_207090166.1">
    <property type="nucleotide sequence ID" value="NZ_JAFLQW010000580.1"/>
</dbReference>
<dbReference type="Proteomes" id="UP000664844">
    <property type="component" value="Unassembled WGS sequence"/>
</dbReference>
<dbReference type="Pfam" id="PF01656">
    <property type="entry name" value="CbiA"/>
    <property type="match status" value="1"/>
</dbReference>
<dbReference type="PRINTS" id="PR00091">
    <property type="entry name" value="NITROGNASEII"/>
</dbReference>
<dbReference type="InterPro" id="IPR002586">
    <property type="entry name" value="CobQ/CobB/MinD/ParA_Nub-bd_dom"/>
</dbReference>
<dbReference type="SUPFAM" id="SSF52540">
    <property type="entry name" value="P-loop containing nucleoside triphosphate hydrolases"/>
    <property type="match status" value="1"/>
</dbReference>
<organism evidence="2 3">
    <name type="scientific">Phormidium pseudopriestleyi FRX01</name>
    <dbReference type="NCBI Taxonomy" id="1759528"/>
    <lineage>
        <taxon>Bacteria</taxon>
        <taxon>Bacillati</taxon>
        <taxon>Cyanobacteriota</taxon>
        <taxon>Cyanophyceae</taxon>
        <taxon>Oscillatoriophycideae</taxon>
        <taxon>Oscillatoriales</taxon>
        <taxon>Oscillatoriaceae</taxon>
        <taxon>Phormidium</taxon>
    </lineage>
</organism>
<gene>
    <name evidence="2" type="ORF">J0895_22170</name>
</gene>
<dbReference type="EMBL" id="JAFLQW010000580">
    <property type="protein sequence ID" value="MBO0351736.1"/>
    <property type="molecule type" value="Genomic_DNA"/>
</dbReference>
<evidence type="ECO:0000259" key="1">
    <source>
        <dbReference type="Pfam" id="PF01656"/>
    </source>
</evidence>
<sequence length="222" mass="24052">MAKPSSATPEVPATRILAIINGKGGVGKTTTSVNLAATFAEHQRILLVDADPQASATWWVQRSKKGFAFDLAQETDPSLLSQLRQVQGYDLIVVDTPPALRSQALAAVALAADYVLLPTPPAPMDLAALIETVREAIVPVAVAHRVVLTRVDSRSLGEALEAQNTLMEEGIPTCHAFVRTFKAHERAALDGVAIAQWRGKNAKEAQADYRRVADELQRDWRN</sequence>
<dbReference type="CDD" id="cd02042">
    <property type="entry name" value="ParAB_family"/>
    <property type="match status" value="1"/>
</dbReference>
<dbReference type="InterPro" id="IPR050678">
    <property type="entry name" value="DNA_Partitioning_ATPase"/>
</dbReference>
<evidence type="ECO:0000313" key="3">
    <source>
        <dbReference type="Proteomes" id="UP000664844"/>
    </source>
</evidence>
<reference evidence="2 3" key="1">
    <citation type="submission" date="2021-03" db="EMBL/GenBank/DDBJ databases">
        <title>Metabolic Capacity of the Antarctic Cyanobacterium Phormidium pseudopriestleyi that Sustains Oxygenic Photosynthesis in the Presence of Hydrogen Sulfide.</title>
        <authorList>
            <person name="Lumian J.E."/>
            <person name="Jungblut A.D."/>
            <person name="Dillon M.L."/>
            <person name="Hawes I."/>
            <person name="Doran P.T."/>
            <person name="Mackey T.J."/>
            <person name="Dick G.J."/>
            <person name="Grettenberger C.L."/>
            <person name="Sumner D.Y."/>
        </authorList>
    </citation>
    <scope>NUCLEOTIDE SEQUENCE [LARGE SCALE GENOMIC DNA]</scope>
    <source>
        <strain evidence="2 3">FRX01</strain>
    </source>
</reference>
<evidence type="ECO:0000313" key="2">
    <source>
        <dbReference type="EMBL" id="MBO0351736.1"/>
    </source>
</evidence>